<organism evidence="8 9">
    <name type="scientific">Ciona intestinalis</name>
    <name type="common">Transparent sea squirt</name>
    <name type="synonym">Ascidia intestinalis</name>
    <dbReference type="NCBI Taxonomy" id="7719"/>
    <lineage>
        <taxon>Eukaryota</taxon>
        <taxon>Metazoa</taxon>
        <taxon>Chordata</taxon>
        <taxon>Tunicata</taxon>
        <taxon>Ascidiacea</taxon>
        <taxon>Phlebobranchia</taxon>
        <taxon>Cionidae</taxon>
        <taxon>Ciona</taxon>
    </lineage>
</organism>
<evidence type="ECO:0000259" key="5">
    <source>
        <dbReference type="Pfam" id="PF00557"/>
    </source>
</evidence>
<keyword evidence="2" id="KW-0479">Metal-binding</keyword>
<keyword evidence="4" id="KW-0472">Membrane</keyword>
<feature type="domain" description="Creatinase N-terminal" evidence="6">
    <location>
        <begin position="27"/>
        <end position="131"/>
    </location>
</feature>
<feature type="domain" description="Peptidase M24" evidence="5">
    <location>
        <begin position="342"/>
        <end position="557"/>
    </location>
</feature>
<dbReference type="Gene3D" id="3.90.230.10">
    <property type="entry name" value="Creatinase/methionine aminopeptidase superfamily"/>
    <property type="match status" value="1"/>
</dbReference>
<reference evidence="9" key="1">
    <citation type="journal article" date="2002" name="Science">
        <title>The draft genome of Ciona intestinalis: insights into chordate and vertebrate origins.</title>
        <authorList>
            <person name="Dehal P."/>
            <person name="Satou Y."/>
            <person name="Campbell R.K."/>
            <person name="Chapman J."/>
            <person name="Degnan B."/>
            <person name="De Tomaso A."/>
            <person name="Davidson B."/>
            <person name="Di Gregorio A."/>
            <person name="Gelpke M."/>
            <person name="Goodstein D.M."/>
            <person name="Harafuji N."/>
            <person name="Hastings K.E."/>
            <person name="Ho I."/>
            <person name="Hotta K."/>
            <person name="Huang W."/>
            <person name="Kawashima T."/>
            <person name="Lemaire P."/>
            <person name="Martinez D."/>
            <person name="Meinertzhagen I.A."/>
            <person name="Necula S."/>
            <person name="Nonaka M."/>
            <person name="Putnam N."/>
            <person name="Rash S."/>
            <person name="Saiga H."/>
            <person name="Satake M."/>
            <person name="Terry A."/>
            <person name="Yamada L."/>
            <person name="Wang H.G."/>
            <person name="Awazu S."/>
            <person name="Azumi K."/>
            <person name="Boore J."/>
            <person name="Branno M."/>
            <person name="Chin-Bow S."/>
            <person name="DeSantis R."/>
            <person name="Doyle S."/>
            <person name="Francino P."/>
            <person name="Keys D.N."/>
            <person name="Haga S."/>
            <person name="Hayashi H."/>
            <person name="Hino K."/>
            <person name="Imai K.S."/>
            <person name="Inaba K."/>
            <person name="Kano S."/>
            <person name="Kobayashi K."/>
            <person name="Kobayashi M."/>
            <person name="Lee B.I."/>
            <person name="Makabe K.W."/>
            <person name="Manohar C."/>
            <person name="Matassi G."/>
            <person name="Medina M."/>
            <person name="Mochizuki Y."/>
            <person name="Mount S."/>
            <person name="Morishita T."/>
            <person name="Miura S."/>
            <person name="Nakayama A."/>
            <person name="Nishizaka S."/>
            <person name="Nomoto H."/>
            <person name="Ohta F."/>
            <person name="Oishi K."/>
            <person name="Rigoutsos I."/>
            <person name="Sano M."/>
            <person name="Sasaki A."/>
            <person name="Sasakura Y."/>
            <person name="Shoguchi E."/>
            <person name="Shin-i T."/>
            <person name="Spagnuolo A."/>
            <person name="Stainier D."/>
            <person name="Suzuki M.M."/>
            <person name="Tassy O."/>
            <person name="Takatori N."/>
            <person name="Tokuoka M."/>
            <person name="Yagi K."/>
            <person name="Yoshizaki F."/>
            <person name="Wada S."/>
            <person name="Zhang C."/>
            <person name="Hyatt P.D."/>
            <person name="Larimer F."/>
            <person name="Detter C."/>
            <person name="Doggett N."/>
            <person name="Glavina T."/>
            <person name="Hawkins T."/>
            <person name="Richardson P."/>
            <person name="Lucas S."/>
            <person name="Kohara Y."/>
            <person name="Levine M."/>
            <person name="Satoh N."/>
            <person name="Rokhsar D.S."/>
        </authorList>
    </citation>
    <scope>NUCLEOTIDE SEQUENCE [LARGE SCALE GENOMIC DNA]</scope>
</reference>
<dbReference type="Proteomes" id="UP000008144">
    <property type="component" value="Chromosome 1"/>
</dbReference>
<dbReference type="FunFam" id="3.40.350.10:FF:000003">
    <property type="entry name" value="Xaa-pro aminopeptidase P"/>
    <property type="match status" value="1"/>
</dbReference>
<reference evidence="8" key="4">
    <citation type="submission" date="2025-09" db="UniProtKB">
        <authorList>
            <consortium name="Ensembl"/>
        </authorList>
    </citation>
    <scope>IDENTIFICATION</scope>
</reference>
<reference evidence="8" key="2">
    <citation type="journal article" date="2008" name="Genome Biol.">
        <title>Improved genome assembly and evidence-based global gene model set for the chordate Ciona intestinalis: new insight into intron and operon populations.</title>
        <authorList>
            <person name="Satou Y."/>
            <person name="Mineta K."/>
            <person name="Ogasawara M."/>
            <person name="Sasakura Y."/>
            <person name="Shoguchi E."/>
            <person name="Ueno K."/>
            <person name="Yamada L."/>
            <person name="Matsumoto J."/>
            <person name="Wasserscheid J."/>
            <person name="Dewar K."/>
            <person name="Wiley G.B."/>
            <person name="Macmil S.L."/>
            <person name="Roe B.A."/>
            <person name="Zeller R.W."/>
            <person name="Hastings K.E."/>
            <person name="Lemaire P."/>
            <person name="Lindquist E."/>
            <person name="Endo T."/>
            <person name="Hotta K."/>
            <person name="Inaba K."/>
        </authorList>
    </citation>
    <scope>NUCLEOTIDE SEQUENCE [LARGE SCALE GENOMIC DNA]</scope>
    <source>
        <strain evidence="8">wild type</strain>
    </source>
</reference>
<dbReference type="PANTHER" id="PTHR43763:SF6">
    <property type="entry name" value="XAA-PRO AMINOPEPTIDASE 1"/>
    <property type="match status" value="1"/>
</dbReference>
<evidence type="ECO:0000256" key="3">
    <source>
        <dbReference type="ARBA" id="ARBA00022801"/>
    </source>
</evidence>
<evidence type="ECO:0000256" key="4">
    <source>
        <dbReference type="SAM" id="Phobius"/>
    </source>
</evidence>
<evidence type="ECO:0000313" key="8">
    <source>
        <dbReference type="Ensembl" id="ENSCINP00000023593.2"/>
    </source>
</evidence>
<dbReference type="SUPFAM" id="SSF55920">
    <property type="entry name" value="Creatinase/aminopeptidase"/>
    <property type="match status" value="1"/>
</dbReference>
<dbReference type="AlphaFoldDB" id="F6TEN3"/>
<sequence>KQNKSNHNNIINTYLLLQPTATDTTQRLGDLRSEMIKSDFQAYIIPSSDAHLSEYLAPSEKRRVWISGFTGSAGTAVVTLTKAAMWTDGRYFLQAEQELDCNWSLMKIGEQGVPTIEEWLVQELGPGMNVGGNPFLFSIELWLIYASNLASGGVALNQSIPDIVDNVWTDRPPLDGDEVVVLPVQYAGVEWTDKLLDVRKEMKSAAVDYLLLTVLDENAWFFNLRGSDIPYTPVFTSYTVIGMTDVVLFGNMSYFAKQEIKDHLAKQEIGCESNNTCATVQPYENARPYLQQLTTTQSNAIFWLPSDGTTYGMYSVVDEDHQISDISPLKIPKSVKNSKEIEAMRQAHIYDAVALCEYLQWLEINVPKGTVDELNGAEKVKNLRLAQPTSKGLSFGSISASGPNAAIIHYRSTPETNRPLTTTEVYMIDSGGQYFEGTTDVTRSVHFGTPTDFEKEAFTRVLMGQIDTQSAIFPYTKDGNYLDMLARRHLYDVGLEYRHGTGHGVGQYLCIHEYPPGIGNAVGGGYPLQPGMFTSVEPGFYQDGEFGIRIENVNVVVEAVTEHNFGGYKFYTFDPVTLAPIQLKMINVDLLSDKQIKYLNDYHKKVEVIVGEEALRQNKPELKDWIQKATVPLARGTSTRNNISWSIMIFIAAVCTMVNVSLE</sequence>
<dbReference type="InParanoid" id="F6TEN3"/>
<dbReference type="OMA" id="WTDSRYH"/>
<keyword evidence="9" id="KW-1185">Reference proteome</keyword>
<dbReference type="GO" id="GO:0005737">
    <property type="term" value="C:cytoplasm"/>
    <property type="evidence" value="ECO:0007669"/>
    <property type="project" value="UniProtKB-ARBA"/>
</dbReference>
<dbReference type="PANTHER" id="PTHR43763">
    <property type="entry name" value="XAA-PRO AMINOPEPTIDASE 1"/>
    <property type="match status" value="1"/>
</dbReference>
<dbReference type="STRING" id="7719.ENSCINP00000023593"/>
<dbReference type="Gene3D" id="3.40.350.10">
    <property type="entry name" value="Creatinase/prolidase N-terminal domain"/>
    <property type="match status" value="2"/>
</dbReference>
<dbReference type="InterPro" id="IPR036005">
    <property type="entry name" value="Creatinase/aminopeptidase-like"/>
</dbReference>
<protein>
    <submittedName>
        <fullName evidence="8">Uncharacterized protein</fullName>
    </submittedName>
</protein>
<dbReference type="HOGENOM" id="CLU_011781_2_2_1"/>
<evidence type="ECO:0000256" key="2">
    <source>
        <dbReference type="ARBA" id="ARBA00022723"/>
    </source>
</evidence>
<dbReference type="InterPro" id="IPR000587">
    <property type="entry name" value="Creatinase_N"/>
</dbReference>
<feature type="transmembrane region" description="Helical" evidence="4">
    <location>
        <begin position="643"/>
        <end position="662"/>
    </location>
</feature>
<dbReference type="InterPro" id="IPR050422">
    <property type="entry name" value="X-Pro_aminopeptidase_P"/>
</dbReference>
<evidence type="ECO:0000259" key="7">
    <source>
        <dbReference type="Pfam" id="PF16188"/>
    </source>
</evidence>
<feature type="domain" description="Peptidase M24 C-terminal" evidence="7">
    <location>
        <begin position="569"/>
        <end position="633"/>
    </location>
</feature>
<dbReference type="Ensembl" id="ENSCINT00000023839.2">
    <property type="protein sequence ID" value="ENSCINP00000023593.2"/>
    <property type="gene ID" value="ENSCING00000008000.3"/>
</dbReference>
<dbReference type="FunFam" id="3.40.350.10:FF:000063">
    <property type="entry name" value="xaa-Pro aminopeptidase 1"/>
    <property type="match status" value="1"/>
</dbReference>
<dbReference type="InterPro" id="IPR032416">
    <property type="entry name" value="Peptidase_M24_C"/>
</dbReference>
<evidence type="ECO:0000259" key="6">
    <source>
        <dbReference type="Pfam" id="PF01321"/>
    </source>
</evidence>
<dbReference type="GO" id="GO:0046872">
    <property type="term" value="F:metal ion binding"/>
    <property type="evidence" value="ECO:0007669"/>
    <property type="project" value="UniProtKB-KW"/>
</dbReference>
<dbReference type="Pfam" id="PF16189">
    <property type="entry name" value="Creatinase_N_2"/>
    <property type="match status" value="1"/>
</dbReference>
<accession>F6TEN3</accession>
<name>F6TEN3_CIOIN</name>
<dbReference type="InterPro" id="IPR029149">
    <property type="entry name" value="Creatin/AminoP/Spt16_N"/>
</dbReference>
<evidence type="ECO:0000313" key="9">
    <source>
        <dbReference type="Proteomes" id="UP000008144"/>
    </source>
</evidence>
<dbReference type="InterPro" id="IPR000994">
    <property type="entry name" value="Pept_M24"/>
</dbReference>
<dbReference type="FunFam" id="3.90.230.10:FF:000009">
    <property type="entry name" value="xaa-Pro aminopeptidase 2"/>
    <property type="match status" value="1"/>
</dbReference>
<dbReference type="CDD" id="cd01085">
    <property type="entry name" value="APP"/>
    <property type="match status" value="1"/>
</dbReference>
<keyword evidence="3" id="KW-0378">Hydrolase</keyword>
<evidence type="ECO:0000256" key="1">
    <source>
        <dbReference type="ARBA" id="ARBA00008766"/>
    </source>
</evidence>
<dbReference type="GeneTree" id="ENSGT00940000157196"/>
<dbReference type="Pfam" id="PF00557">
    <property type="entry name" value="Peptidase_M24"/>
    <property type="match status" value="1"/>
</dbReference>
<reference evidence="8" key="3">
    <citation type="submission" date="2025-08" db="UniProtKB">
        <authorList>
            <consortium name="Ensembl"/>
        </authorList>
    </citation>
    <scope>IDENTIFICATION</scope>
</reference>
<comment type="similarity">
    <text evidence="1">Belongs to the peptidase M24B family.</text>
</comment>
<dbReference type="EMBL" id="EAAA01000289">
    <property type="status" value="NOT_ANNOTATED_CDS"/>
    <property type="molecule type" value="Genomic_DNA"/>
</dbReference>
<proteinExistence type="inferred from homology"/>
<keyword evidence="4" id="KW-0812">Transmembrane</keyword>
<dbReference type="SUPFAM" id="SSF53092">
    <property type="entry name" value="Creatinase/prolidase N-terminal domain"/>
    <property type="match status" value="1"/>
</dbReference>
<keyword evidence="4" id="KW-1133">Transmembrane helix</keyword>
<dbReference type="Pfam" id="PF16188">
    <property type="entry name" value="Peptidase_M24_C"/>
    <property type="match status" value="1"/>
</dbReference>
<dbReference type="Pfam" id="PF01321">
    <property type="entry name" value="Creatinase_N"/>
    <property type="match status" value="1"/>
</dbReference>
<dbReference type="InterPro" id="IPR033740">
    <property type="entry name" value="Pept_M24B"/>
</dbReference>
<dbReference type="GO" id="GO:0070006">
    <property type="term" value="F:metalloaminopeptidase activity"/>
    <property type="evidence" value="ECO:0007669"/>
    <property type="project" value="InterPro"/>
</dbReference>